<keyword evidence="3" id="KW-1185">Reference proteome</keyword>
<gene>
    <name evidence="2" type="ORF">G6011_10198</name>
</gene>
<dbReference type="Proteomes" id="UP001199106">
    <property type="component" value="Unassembled WGS sequence"/>
</dbReference>
<protein>
    <submittedName>
        <fullName evidence="2">Uncharacterized protein</fullName>
    </submittedName>
</protein>
<sequence length="291" mass="32817">MAPFQLGDLDTICNYAKVKYEERIETKRRRSNHRRSTSDPTMMSTINATKRKPQTYGKLHKPPKVESLHERQERPRNRLQKRSPPGLVSVISPPVNFFALEYDPYPYNTQPSQFLGVYSSINTVTAGAFRHGAYTFSREGLLDGSEYLSPTGRIKIVSHSIQSTGVTAVVPEDKSQKFDDGVMRLDIPHPNSQPTARFDSQQDLSKKEVSKDAVFLALHEGPQSAFCIGLFISKTLAWGACLKDKAWLEWSDPLAEEERSVEENDMPRVSARLVGSGRHAWFVRAFEVDGS</sequence>
<comment type="caution">
    <text evidence="2">The sequence shown here is derived from an EMBL/GenBank/DDBJ whole genome shotgun (WGS) entry which is preliminary data.</text>
</comment>
<feature type="compositionally biased region" description="Basic and acidic residues" evidence="1">
    <location>
        <begin position="63"/>
        <end position="76"/>
    </location>
</feature>
<evidence type="ECO:0000256" key="1">
    <source>
        <dbReference type="SAM" id="MobiDB-lite"/>
    </source>
</evidence>
<name>A0AAD4IBA6_9PLEO</name>
<evidence type="ECO:0000313" key="3">
    <source>
        <dbReference type="Proteomes" id="UP001199106"/>
    </source>
</evidence>
<feature type="compositionally biased region" description="Polar residues" evidence="1">
    <location>
        <begin position="38"/>
        <end position="48"/>
    </location>
</feature>
<feature type="region of interest" description="Disordered" evidence="1">
    <location>
        <begin position="24"/>
        <end position="86"/>
    </location>
</feature>
<proteinExistence type="predicted"/>
<dbReference type="EMBL" id="JAANER010000003">
    <property type="protein sequence ID" value="KAG9191464.1"/>
    <property type="molecule type" value="Genomic_DNA"/>
</dbReference>
<dbReference type="AlphaFoldDB" id="A0AAD4IBA6"/>
<evidence type="ECO:0000313" key="2">
    <source>
        <dbReference type="EMBL" id="KAG9191464.1"/>
    </source>
</evidence>
<reference evidence="2" key="1">
    <citation type="submission" date="2021-07" db="EMBL/GenBank/DDBJ databases">
        <title>Genome Resource of American Ginseng Black Spot Pathogen Alternaria panax.</title>
        <authorList>
            <person name="Qiu C."/>
            <person name="Wang W."/>
            <person name="Liu Z."/>
        </authorList>
    </citation>
    <scope>NUCLEOTIDE SEQUENCE</scope>
    <source>
        <strain evidence="2">BNCC115425</strain>
    </source>
</reference>
<feature type="compositionally biased region" description="Basic residues" evidence="1">
    <location>
        <begin position="26"/>
        <end position="35"/>
    </location>
</feature>
<organism evidence="2 3">
    <name type="scientific">Alternaria panax</name>
    <dbReference type="NCBI Taxonomy" id="48097"/>
    <lineage>
        <taxon>Eukaryota</taxon>
        <taxon>Fungi</taxon>
        <taxon>Dikarya</taxon>
        <taxon>Ascomycota</taxon>
        <taxon>Pezizomycotina</taxon>
        <taxon>Dothideomycetes</taxon>
        <taxon>Pleosporomycetidae</taxon>
        <taxon>Pleosporales</taxon>
        <taxon>Pleosporineae</taxon>
        <taxon>Pleosporaceae</taxon>
        <taxon>Alternaria</taxon>
        <taxon>Alternaria sect. Panax</taxon>
    </lineage>
</organism>
<accession>A0AAD4IBA6</accession>
<feature type="compositionally biased region" description="Basic residues" evidence="1">
    <location>
        <begin position="49"/>
        <end position="62"/>
    </location>
</feature>